<evidence type="ECO:0000313" key="1">
    <source>
        <dbReference type="EMBL" id="AEV31534.1"/>
    </source>
</evidence>
<dbReference type="AlphaFoldDB" id="G8QZU0"/>
<dbReference type="KEGG" id="oho:Oweho_0518"/>
<dbReference type="eggNOG" id="ENOG5033K1U">
    <property type="taxonomic scope" value="Bacteria"/>
</dbReference>
<name>G8QZU0_OWEHD</name>
<dbReference type="STRING" id="926562.Oweho_0518"/>
<protein>
    <submittedName>
        <fullName evidence="1">Uncharacterized protein</fullName>
    </submittedName>
</protein>
<proteinExistence type="predicted"/>
<keyword evidence="2" id="KW-1185">Reference proteome</keyword>
<dbReference type="OrthoDB" id="6161550at2"/>
<gene>
    <name evidence="1" type="ordered locus">Oweho_0518</name>
</gene>
<evidence type="ECO:0000313" key="2">
    <source>
        <dbReference type="Proteomes" id="UP000005631"/>
    </source>
</evidence>
<reference evidence="1 2" key="1">
    <citation type="journal article" date="2012" name="Stand. Genomic Sci.">
        <title>Genome sequence of the orange-pigmented seawater bacterium Owenweeksia hongkongensis type strain (UST20020801(T)).</title>
        <authorList>
            <person name="Riedel T."/>
            <person name="Held B."/>
            <person name="Nolan M."/>
            <person name="Lucas S."/>
            <person name="Lapidus A."/>
            <person name="Tice H."/>
            <person name="Del Rio T.G."/>
            <person name="Cheng J.F."/>
            <person name="Han C."/>
            <person name="Tapia R."/>
            <person name="Goodwin L.A."/>
            <person name="Pitluck S."/>
            <person name="Liolios K."/>
            <person name="Mavromatis K."/>
            <person name="Pagani I."/>
            <person name="Ivanova N."/>
            <person name="Mikhailova N."/>
            <person name="Pati A."/>
            <person name="Chen A."/>
            <person name="Palaniappan K."/>
            <person name="Rohde M."/>
            <person name="Tindall B.J."/>
            <person name="Detter J.C."/>
            <person name="Goker M."/>
            <person name="Woyke T."/>
            <person name="Bristow J."/>
            <person name="Eisen J.A."/>
            <person name="Markowitz V."/>
            <person name="Hugenholtz P."/>
            <person name="Klenk H.P."/>
            <person name="Kyrpides N.C."/>
        </authorList>
    </citation>
    <scope>NUCLEOTIDE SEQUENCE</scope>
    <source>
        <strain evidence="2">DSM 17368 / JCM 12287 / NRRL B-23963</strain>
    </source>
</reference>
<dbReference type="EMBL" id="CP003156">
    <property type="protein sequence ID" value="AEV31534.1"/>
    <property type="molecule type" value="Genomic_DNA"/>
</dbReference>
<organism evidence="1 2">
    <name type="scientific">Owenweeksia hongkongensis (strain DSM 17368 / CIP 108786 / JCM 12287 / NRRL B-23963 / UST20020801)</name>
    <dbReference type="NCBI Taxonomy" id="926562"/>
    <lineage>
        <taxon>Bacteria</taxon>
        <taxon>Pseudomonadati</taxon>
        <taxon>Bacteroidota</taxon>
        <taxon>Flavobacteriia</taxon>
        <taxon>Flavobacteriales</taxon>
        <taxon>Owenweeksiaceae</taxon>
        <taxon>Owenweeksia</taxon>
    </lineage>
</organism>
<sequence length="169" mass="19567">MINKIIKSLEGINERAAAIEFRGDANYTKACMETLTSLAYGNNYHVYGHANIIEPTMNEWLYDMVWCTPEPQSIFHIQKIHLVVESEWKTGKDEQEYDFYKLVQARAELRLFIFQAKSVEDRMNYFKDIVERSSIAQEGDNYLLACWNDDGGFTFGSFSKGGGWDYLSN</sequence>
<dbReference type="HOGENOM" id="CLU_1576940_0_0_10"/>
<accession>G8QZU0</accession>
<dbReference type="RefSeq" id="WP_014200895.1">
    <property type="nucleotide sequence ID" value="NC_016599.1"/>
</dbReference>
<dbReference type="Proteomes" id="UP000005631">
    <property type="component" value="Chromosome"/>
</dbReference>